<reference evidence="1" key="1">
    <citation type="submission" date="2014-11" db="EMBL/GenBank/DDBJ databases">
        <authorList>
            <person name="Amaro Gonzalez C."/>
        </authorList>
    </citation>
    <scope>NUCLEOTIDE SEQUENCE</scope>
</reference>
<evidence type="ECO:0000313" key="1">
    <source>
        <dbReference type="EMBL" id="JAH40155.1"/>
    </source>
</evidence>
<dbReference type="AlphaFoldDB" id="A0A0E9SHI9"/>
<reference evidence="1" key="2">
    <citation type="journal article" date="2015" name="Fish Shellfish Immunol.">
        <title>Early steps in the European eel (Anguilla anguilla)-Vibrio vulnificus interaction in the gills: Role of the RtxA13 toxin.</title>
        <authorList>
            <person name="Callol A."/>
            <person name="Pajuelo D."/>
            <person name="Ebbesson L."/>
            <person name="Teles M."/>
            <person name="MacKenzie S."/>
            <person name="Amaro C."/>
        </authorList>
    </citation>
    <scope>NUCLEOTIDE SEQUENCE</scope>
</reference>
<dbReference type="EMBL" id="GBXM01068234">
    <property type="protein sequence ID" value="JAH40343.1"/>
    <property type="molecule type" value="Transcribed_RNA"/>
</dbReference>
<proteinExistence type="predicted"/>
<organism evidence="1">
    <name type="scientific">Anguilla anguilla</name>
    <name type="common">European freshwater eel</name>
    <name type="synonym">Muraena anguilla</name>
    <dbReference type="NCBI Taxonomy" id="7936"/>
    <lineage>
        <taxon>Eukaryota</taxon>
        <taxon>Metazoa</taxon>
        <taxon>Chordata</taxon>
        <taxon>Craniata</taxon>
        <taxon>Vertebrata</taxon>
        <taxon>Euteleostomi</taxon>
        <taxon>Actinopterygii</taxon>
        <taxon>Neopterygii</taxon>
        <taxon>Teleostei</taxon>
        <taxon>Anguilliformes</taxon>
        <taxon>Anguillidae</taxon>
        <taxon>Anguilla</taxon>
    </lineage>
</organism>
<dbReference type="EMBL" id="GBXM01068422">
    <property type="protein sequence ID" value="JAH40155.1"/>
    <property type="molecule type" value="Transcribed_RNA"/>
</dbReference>
<name>A0A0E9SHI9_ANGAN</name>
<accession>A0A0E9SHI9</accession>
<sequence length="32" mass="3846">MKVIHINTLEKWAWVLPMSLLILNAYYDTKHC</sequence>
<protein>
    <submittedName>
        <fullName evidence="1">Uncharacterized protein</fullName>
    </submittedName>
</protein>